<dbReference type="Proteomes" id="UP001043456">
    <property type="component" value="Unassembled WGS sequence"/>
</dbReference>
<keyword evidence="3" id="KW-1185">Reference proteome</keyword>
<organism evidence="2 3">
    <name type="scientific">Aspergillus pseudoviridinutans</name>
    <dbReference type="NCBI Taxonomy" id="1517512"/>
    <lineage>
        <taxon>Eukaryota</taxon>
        <taxon>Fungi</taxon>
        <taxon>Dikarya</taxon>
        <taxon>Ascomycota</taxon>
        <taxon>Pezizomycotina</taxon>
        <taxon>Eurotiomycetes</taxon>
        <taxon>Eurotiomycetidae</taxon>
        <taxon>Eurotiales</taxon>
        <taxon>Aspergillaceae</taxon>
        <taxon>Aspergillus</taxon>
        <taxon>Aspergillus subgen. Fumigati</taxon>
    </lineage>
</organism>
<dbReference type="EMBL" id="BHVY01000004">
    <property type="protein sequence ID" value="GIJ87393.1"/>
    <property type="molecule type" value="Genomic_DNA"/>
</dbReference>
<accession>A0A9P3BFK2</accession>
<dbReference type="PROSITE" id="PS51257">
    <property type="entry name" value="PROKAR_LIPOPROTEIN"/>
    <property type="match status" value="1"/>
</dbReference>
<dbReference type="RefSeq" id="XP_043158139.1">
    <property type="nucleotide sequence ID" value="XM_043302204.1"/>
</dbReference>
<protein>
    <submittedName>
        <fullName evidence="2">Uncharacterized protein</fullName>
    </submittedName>
</protein>
<proteinExistence type="predicted"/>
<dbReference type="AlphaFoldDB" id="A0A9P3BFK2"/>
<reference evidence="2 3" key="1">
    <citation type="submission" date="2018-10" db="EMBL/GenBank/DDBJ databases">
        <title>Pan-genome distribution and transcriptional activeness of fungal secondary metabolism genes in Aspergillus section Fumigati.</title>
        <authorList>
            <person name="Takahashi H."/>
            <person name="Umemura M."/>
            <person name="Ninomiya A."/>
            <person name="Kusuya Y."/>
            <person name="Urayama S."/>
            <person name="Shimizu M."/>
            <person name="Watanabe A."/>
            <person name="Kamei K."/>
            <person name="Yaguchi T."/>
            <person name="Hagiwara D."/>
        </authorList>
    </citation>
    <scope>NUCLEOTIDE SEQUENCE [LARGE SCALE GENOMIC DNA]</scope>
    <source>
        <strain evidence="2 3">IFM 55266</strain>
    </source>
</reference>
<name>A0A9P3BFK2_9EURO</name>
<evidence type="ECO:0000313" key="2">
    <source>
        <dbReference type="EMBL" id="GIJ87393.1"/>
    </source>
</evidence>
<sequence length="394" mass="46051">MLYSKADIPARQEEDQLYIYSLMLSCRVLYRRIHQDEYAISREYLQHRKRQCLQSSDCSPGDDLTFISELFPPQPPQYTASRSHDEFPQYSFGYLADLSRCWVTCLRLSYYLADYAVHHHLQHDSDAQPLWSSSKTEKEVIYSRGVDMLQSRLLYPLYVDPIEPMPAFTQLLTFSRAYLAFFLETYADARDAARETGKPHHQLHSLEEQQSILQRPPFTTNEVLLSTHHCMHLLCSSVRHMMNPEFPPSSTGSWLSVLLTTSTLERILDFFIAAADDQSAEAQHAHARNTQSHTHTRTHHTYTRNVSSTWTKRREFLLRMRKDWNEYLASVDGDRMAADEQELVAPPGLRQVWFEAAEKEMYRRGVIPHRCEDPVHILHGSCIRLHCEFCDDQY</sequence>
<dbReference type="GeneID" id="67004910"/>
<feature type="region of interest" description="Disordered" evidence="1">
    <location>
        <begin position="283"/>
        <end position="304"/>
    </location>
</feature>
<dbReference type="OrthoDB" id="4467576at2759"/>
<comment type="caution">
    <text evidence="2">The sequence shown here is derived from an EMBL/GenBank/DDBJ whole genome shotgun (WGS) entry which is preliminary data.</text>
</comment>
<evidence type="ECO:0000313" key="3">
    <source>
        <dbReference type="Proteomes" id="UP001043456"/>
    </source>
</evidence>
<gene>
    <name evidence="2" type="ORF">Asppvi_006299</name>
</gene>
<evidence type="ECO:0000256" key="1">
    <source>
        <dbReference type="SAM" id="MobiDB-lite"/>
    </source>
</evidence>